<dbReference type="Gene3D" id="3.90.25.10">
    <property type="entry name" value="UDP-galactose 4-epimerase, domain 1"/>
    <property type="match status" value="1"/>
</dbReference>
<dbReference type="EMBL" id="DTGT01000067">
    <property type="protein sequence ID" value="HGH60086.1"/>
    <property type="molecule type" value="Genomic_DNA"/>
</dbReference>
<evidence type="ECO:0000313" key="3">
    <source>
        <dbReference type="EMBL" id="HGH60086.1"/>
    </source>
</evidence>
<organism evidence="3">
    <name type="scientific">Desulfomonile tiedjei</name>
    <dbReference type="NCBI Taxonomy" id="2358"/>
    <lineage>
        <taxon>Bacteria</taxon>
        <taxon>Pseudomonadati</taxon>
        <taxon>Thermodesulfobacteriota</taxon>
        <taxon>Desulfomonilia</taxon>
        <taxon>Desulfomonilales</taxon>
        <taxon>Desulfomonilaceae</taxon>
        <taxon>Desulfomonile</taxon>
    </lineage>
</organism>
<dbReference type="Gene3D" id="3.40.50.720">
    <property type="entry name" value="NAD(P)-binding Rossmann-like Domain"/>
    <property type="match status" value="1"/>
</dbReference>
<reference evidence="3" key="1">
    <citation type="journal article" date="2020" name="mSystems">
        <title>Genome- and Community-Level Interaction Insights into Carbon Utilization and Element Cycling Functions of Hydrothermarchaeota in Hydrothermal Sediment.</title>
        <authorList>
            <person name="Zhou Z."/>
            <person name="Liu Y."/>
            <person name="Xu W."/>
            <person name="Pan J."/>
            <person name="Luo Z.H."/>
            <person name="Li M."/>
        </authorList>
    </citation>
    <scope>NUCLEOTIDE SEQUENCE [LARGE SCALE GENOMIC DNA]</scope>
    <source>
        <strain evidence="3">SpSt-769</strain>
    </source>
</reference>
<evidence type="ECO:0000256" key="1">
    <source>
        <dbReference type="ARBA" id="ARBA00023027"/>
    </source>
</evidence>
<proteinExistence type="predicted"/>
<dbReference type="AlphaFoldDB" id="A0A7C4AQG7"/>
<dbReference type="InterPro" id="IPR001509">
    <property type="entry name" value="Epimerase_deHydtase"/>
</dbReference>
<name>A0A7C4AQG7_9BACT</name>
<accession>A0A7C4AQG7</accession>
<protein>
    <submittedName>
        <fullName evidence="3">NAD-dependent epimerase/dehydratase family protein</fullName>
    </submittedName>
</protein>
<comment type="caution">
    <text evidence="3">The sequence shown here is derived from an EMBL/GenBank/DDBJ whole genome shotgun (WGS) entry which is preliminary data.</text>
</comment>
<keyword evidence="1" id="KW-0520">NAD</keyword>
<gene>
    <name evidence="3" type="ORF">ENV54_02170</name>
</gene>
<feature type="domain" description="NAD-dependent epimerase/dehydratase" evidence="2">
    <location>
        <begin position="4"/>
        <end position="247"/>
    </location>
</feature>
<dbReference type="PRINTS" id="PR01713">
    <property type="entry name" value="NUCEPIMERASE"/>
</dbReference>
<dbReference type="InterPro" id="IPR036291">
    <property type="entry name" value="NAD(P)-bd_dom_sf"/>
</dbReference>
<dbReference type="SUPFAM" id="SSF51735">
    <property type="entry name" value="NAD(P)-binding Rossmann-fold domains"/>
    <property type="match status" value="1"/>
</dbReference>
<dbReference type="Pfam" id="PF01370">
    <property type="entry name" value="Epimerase"/>
    <property type="match status" value="1"/>
</dbReference>
<sequence length="330" mass="36920">MASILVTGSAGFIGFHLCRRLLTEGHEVVGVDDFNGYYAPELKRARTEILRSFDNFVSVEMDLADSAAVECCFKDHCPELICHLAAQPGVRYSLVNPFAYERSNVAAFLNVIEQARHASIPRFVYASSSSVYGGNTKMPYSETDPVNTPISLYAATKRANELMAFTYHHLFGLQTIGLRFFTVYGEWGRPDMAYWSFLECILHGEEIRVFNQGKNSRDFTYIDDIVDGIVASLFRTELEGYEIINLGNNQPVNVLTFITILEELAGRPAKKLMASAQPGDVVSTFADITRAQAKLGFHPKTDIRTGLSRFVTWYLSETKIGHAVRLSRKA</sequence>
<evidence type="ECO:0000259" key="2">
    <source>
        <dbReference type="Pfam" id="PF01370"/>
    </source>
</evidence>
<dbReference type="PANTHER" id="PTHR43574">
    <property type="entry name" value="EPIMERASE-RELATED"/>
    <property type="match status" value="1"/>
</dbReference>